<evidence type="ECO:0000256" key="5">
    <source>
        <dbReference type="ARBA" id="ARBA00022723"/>
    </source>
</evidence>
<dbReference type="InterPro" id="IPR023404">
    <property type="entry name" value="rSAM_horseshoe"/>
</dbReference>
<dbReference type="Proteomes" id="UP000443070">
    <property type="component" value="Unassembled WGS sequence"/>
</dbReference>
<feature type="domain" description="TRAM" evidence="14">
    <location>
        <begin position="376"/>
        <end position="441"/>
    </location>
</feature>
<evidence type="ECO:0000256" key="13">
    <source>
        <dbReference type="HAMAP-Rule" id="MF_01864"/>
    </source>
</evidence>
<dbReference type="PROSITE" id="PS50926">
    <property type="entry name" value="TRAM"/>
    <property type="match status" value="1"/>
</dbReference>
<comment type="function">
    <text evidence="1 13">Catalyzes the methylthiolation of N6-(dimethylallyl)adenosine (i(6)A), leading to the formation of 2-methylthio-N6-(dimethylallyl)adenosine (ms(2)i(6)A) at position 37 in tRNAs that read codons beginning with uridine.</text>
</comment>
<dbReference type="Proteomes" id="UP000484547">
    <property type="component" value="Unassembled WGS sequence"/>
</dbReference>
<evidence type="ECO:0000256" key="1">
    <source>
        <dbReference type="ARBA" id="ARBA00003234"/>
    </source>
</evidence>
<dbReference type="SFLD" id="SFLDF00273">
    <property type="entry name" value="(dimethylallyl)adenosine_tRNA"/>
    <property type="match status" value="1"/>
</dbReference>
<evidence type="ECO:0000313" key="18">
    <source>
        <dbReference type="EMBL" id="MTU03508.1"/>
    </source>
</evidence>
<dbReference type="Pfam" id="PF01938">
    <property type="entry name" value="TRAM"/>
    <property type="match status" value="1"/>
</dbReference>
<dbReference type="InterPro" id="IPR006638">
    <property type="entry name" value="Elp3/MiaA/NifB-like_rSAM"/>
</dbReference>
<dbReference type="AlphaFoldDB" id="A0A7X2XFA0"/>
<dbReference type="InterPro" id="IPR005839">
    <property type="entry name" value="Methylthiotransferase"/>
</dbReference>
<dbReference type="GO" id="GO:0005829">
    <property type="term" value="C:cytosol"/>
    <property type="evidence" value="ECO:0007669"/>
    <property type="project" value="TreeGrafter"/>
</dbReference>
<dbReference type="PANTHER" id="PTHR43020:SF2">
    <property type="entry name" value="MITOCHONDRIAL TRNA METHYLTHIOTRANSFERASE CDK5RAP1"/>
    <property type="match status" value="1"/>
</dbReference>
<evidence type="ECO:0000256" key="10">
    <source>
        <dbReference type="ARBA" id="ARBA00068570"/>
    </source>
</evidence>
<keyword evidence="19" id="KW-1185">Reference proteome</keyword>
<feature type="binding site" evidence="13">
    <location>
        <position position="161"/>
    </location>
    <ligand>
        <name>[4Fe-4S] cluster</name>
        <dbReference type="ChEBI" id="CHEBI:49883"/>
        <label>2</label>
        <note>4Fe-4S-S-AdoMet</note>
    </ligand>
</feature>
<dbReference type="InterPro" id="IPR058240">
    <property type="entry name" value="rSAM_sf"/>
</dbReference>
<evidence type="ECO:0000256" key="4">
    <source>
        <dbReference type="ARBA" id="ARBA00022691"/>
    </source>
</evidence>
<evidence type="ECO:0000256" key="2">
    <source>
        <dbReference type="ARBA" id="ARBA00022485"/>
    </source>
</evidence>
<proteinExistence type="inferred from homology"/>
<feature type="domain" description="Radical SAM core" evidence="16">
    <location>
        <begin position="143"/>
        <end position="373"/>
    </location>
</feature>
<dbReference type="EC" id="2.8.4.3" evidence="8 13"/>
<dbReference type="InterPro" id="IPR013848">
    <property type="entry name" value="Methylthiotransferase_N"/>
</dbReference>
<dbReference type="SMART" id="SM00729">
    <property type="entry name" value="Elp3"/>
    <property type="match status" value="1"/>
</dbReference>
<evidence type="ECO:0000256" key="11">
    <source>
        <dbReference type="ARBA" id="ARBA00080698"/>
    </source>
</evidence>
<evidence type="ECO:0000256" key="7">
    <source>
        <dbReference type="ARBA" id="ARBA00023014"/>
    </source>
</evidence>
<evidence type="ECO:0000256" key="9">
    <source>
        <dbReference type="ARBA" id="ARBA00051425"/>
    </source>
</evidence>
<evidence type="ECO:0000256" key="8">
    <source>
        <dbReference type="ARBA" id="ARBA00033765"/>
    </source>
</evidence>
<evidence type="ECO:0000256" key="12">
    <source>
        <dbReference type="ARBA" id="ARBA00081141"/>
    </source>
</evidence>
<dbReference type="EMBL" id="WNBM01000001">
    <property type="protein sequence ID" value="MTT75375.1"/>
    <property type="molecule type" value="Genomic_DNA"/>
</dbReference>
<dbReference type="PANTHER" id="PTHR43020">
    <property type="entry name" value="CDK5 REGULATORY SUBUNIT-ASSOCIATED PROTEIN 1"/>
    <property type="match status" value="1"/>
</dbReference>
<keyword evidence="5 13" id="KW-0479">Metal-binding</keyword>
<comment type="subunit">
    <text evidence="13">Monomer.</text>
</comment>
<evidence type="ECO:0000259" key="14">
    <source>
        <dbReference type="PROSITE" id="PS50926"/>
    </source>
</evidence>
<evidence type="ECO:0000256" key="6">
    <source>
        <dbReference type="ARBA" id="ARBA00023004"/>
    </source>
</evidence>
<feature type="binding site" evidence="13">
    <location>
        <position position="49"/>
    </location>
    <ligand>
        <name>[4Fe-4S] cluster</name>
        <dbReference type="ChEBI" id="CHEBI:49883"/>
        <label>1</label>
    </ligand>
</feature>
<evidence type="ECO:0000256" key="3">
    <source>
        <dbReference type="ARBA" id="ARBA00022679"/>
    </source>
</evidence>
<comment type="subcellular location">
    <subcellularLocation>
        <location evidence="13">Cytoplasm</location>
    </subcellularLocation>
</comment>
<evidence type="ECO:0000313" key="17">
    <source>
        <dbReference type="EMBL" id="MTT75375.1"/>
    </source>
</evidence>
<dbReference type="SFLD" id="SFLDG01082">
    <property type="entry name" value="B12-binding_domain_containing"/>
    <property type="match status" value="1"/>
</dbReference>
<dbReference type="Gene3D" id="3.40.50.12160">
    <property type="entry name" value="Methylthiotransferase, N-terminal domain"/>
    <property type="match status" value="1"/>
</dbReference>
<dbReference type="Gene3D" id="3.80.30.20">
    <property type="entry name" value="tm_1862 like domain"/>
    <property type="match status" value="1"/>
</dbReference>
<dbReference type="GO" id="GO:0051539">
    <property type="term" value="F:4 iron, 4 sulfur cluster binding"/>
    <property type="evidence" value="ECO:0007669"/>
    <property type="project" value="UniProtKB-UniRule"/>
</dbReference>
<dbReference type="FunFam" id="3.80.30.20:FF:000001">
    <property type="entry name" value="tRNA-2-methylthio-N(6)-dimethylallyladenosine synthase 2"/>
    <property type="match status" value="1"/>
</dbReference>
<keyword evidence="7 13" id="KW-0411">Iron-sulfur</keyword>
<dbReference type="InterPro" id="IPR002792">
    <property type="entry name" value="TRAM_dom"/>
</dbReference>
<organism evidence="17 20">
    <name type="scientific">Phascolarctobacterium faecium</name>
    <dbReference type="NCBI Taxonomy" id="33025"/>
    <lineage>
        <taxon>Bacteria</taxon>
        <taxon>Bacillati</taxon>
        <taxon>Bacillota</taxon>
        <taxon>Negativicutes</taxon>
        <taxon>Acidaminococcales</taxon>
        <taxon>Acidaminococcaceae</taxon>
        <taxon>Phascolarctobacterium</taxon>
    </lineage>
</organism>
<evidence type="ECO:0000259" key="16">
    <source>
        <dbReference type="PROSITE" id="PS51918"/>
    </source>
</evidence>
<keyword evidence="4 13" id="KW-0949">S-adenosyl-L-methionine</keyword>
<dbReference type="SUPFAM" id="SSF102114">
    <property type="entry name" value="Radical SAM enzymes"/>
    <property type="match status" value="1"/>
</dbReference>
<keyword evidence="2 13" id="KW-0004">4Fe-4S</keyword>
<dbReference type="GO" id="GO:0035597">
    <property type="term" value="F:tRNA-2-methylthio-N(6)-dimethylallyladenosine(37) synthase activity"/>
    <property type="evidence" value="ECO:0007669"/>
    <property type="project" value="UniProtKB-EC"/>
</dbReference>
<keyword evidence="6 13" id="KW-0408">Iron</keyword>
<dbReference type="Pfam" id="PF00919">
    <property type="entry name" value="UPF0004"/>
    <property type="match status" value="1"/>
</dbReference>
<comment type="similarity">
    <text evidence="13">Belongs to the methylthiotransferase family. MiaB subfamily.</text>
</comment>
<keyword evidence="13" id="KW-0819">tRNA processing</keyword>
<dbReference type="PROSITE" id="PS01278">
    <property type="entry name" value="MTTASE_RADICAL"/>
    <property type="match status" value="1"/>
</dbReference>
<dbReference type="NCBIfam" id="TIGR00089">
    <property type="entry name" value="MiaB/RimO family radical SAM methylthiotransferase"/>
    <property type="match status" value="1"/>
</dbReference>
<dbReference type="FunFam" id="3.40.50.12160:FF:000003">
    <property type="entry name" value="CDK5 regulatory subunit-associated protein 1"/>
    <property type="match status" value="1"/>
</dbReference>
<evidence type="ECO:0000313" key="19">
    <source>
        <dbReference type="Proteomes" id="UP000443070"/>
    </source>
</evidence>
<dbReference type="Pfam" id="PF04055">
    <property type="entry name" value="Radical_SAM"/>
    <property type="match status" value="1"/>
</dbReference>
<dbReference type="InterPro" id="IPR007197">
    <property type="entry name" value="rSAM"/>
</dbReference>
<dbReference type="GO" id="GO:0046872">
    <property type="term" value="F:metal ion binding"/>
    <property type="evidence" value="ECO:0007669"/>
    <property type="project" value="UniProtKB-KW"/>
</dbReference>
<reference evidence="19 20" key="1">
    <citation type="journal article" date="2019" name="Nat. Med.">
        <title>A library of human gut bacterial isolates paired with longitudinal multiomics data enables mechanistic microbiome research.</title>
        <authorList>
            <person name="Poyet M."/>
            <person name="Groussin M."/>
            <person name="Gibbons S.M."/>
            <person name="Avila-Pacheco J."/>
            <person name="Jiang X."/>
            <person name="Kearney S.M."/>
            <person name="Perrotta A.R."/>
            <person name="Berdy B."/>
            <person name="Zhao S."/>
            <person name="Lieberman T.D."/>
            <person name="Swanson P.K."/>
            <person name="Smith M."/>
            <person name="Roesemann S."/>
            <person name="Alexander J.E."/>
            <person name="Rich S.A."/>
            <person name="Livny J."/>
            <person name="Vlamakis H."/>
            <person name="Clish C."/>
            <person name="Bullock K."/>
            <person name="Deik A."/>
            <person name="Scott J."/>
            <person name="Pierce K.A."/>
            <person name="Xavier R.J."/>
            <person name="Alm E.J."/>
        </authorList>
    </citation>
    <scope>NUCLEOTIDE SEQUENCE [LARGE SCALE GENOMIC DNA]</scope>
    <source>
        <strain evidence="17 20">BIOML-A13</strain>
        <strain evidence="18 19">BIOML-A3</strain>
    </source>
</reference>
<comment type="catalytic activity">
    <reaction evidence="9 13">
        <text>N(6)-dimethylallyladenosine(37) in tRNA + (sulfur carrier)-SH + AH2 + 2 S-adenosyl-L-methionine = 2-methylsulfanyl-N(6)-dimethylallyladenosine(37) in tRNA + (sulfur carrier)-H + 5'-deoxyadenosine + L-methionine + A + S-adenosyl-L-homocysteine + 2 H(+)</text>
        <dbReference type="Rhea" id="RHEA:37067"/>
        <dbReference type="Rhea" id="RHEA-COMP:10375"/>
        <dbReference type="Rhea" id="RHEA-COMP:10376"/>
        <dbReference type="Rhea" id="RHEA-COMP:14737"/>
        <dbReference type="Rhea" id="RHEA-COMP:14739"/>
        <dbReference type="ChEBI" id="CHEBI:13193"/>
        <dbReference type="ChEBI" id="CHEBI:15378"/>
        <dbReference type="ChEBI" id="CHEBI:17319"/>
        <dbReference type="ChEBI" id="CHEBI:17499"/>
        <dbReference type="ChEBI" id="CHEBI:29917"/>
        <dbReference type="ChEBI" id="CHEBI:57844"/>
        <dbReference type="ChEBI" id="CHEBI:57856"/>
        <dbReference type="ChEBI" id="CHEBI:59789"/>
        <dbReference type="ChEBI" id="CHEBI:64428"/>
        <dbReference type="ChEBI" id="CHEBI:74415"/>
        <dbReference type="ChEBI" id="CHEBI:74417"/>
        <dbReference type="EC" id="2.8.4.3"/>
    </reaction>
</comment>
<comment type="caution">
    <text evidence="17">The sequence shown here is derived from an EMBL/GenBank/DDBJ whole genome shotgun (WGS) entry which is preliminary data.</text>
</comment>
<gene>
    <name evidence="13 17" type="primary">miaB</name>
    <name evidence="17" type="ORF">GMD11_03695</name>
    <name evidence="18" type="ORF">GMD18_03700</name>
</gene>
<feature type="domain" description="MTTase N-terminal" evidence="15">
    <location>
        <begin position="4"/>
        <end position="120"/>
    </location>
</feature>
<keyword evidence="13" id="KW-0963">Cytoplasm</keyword>
<dbReference type="SFLD" id="SFLDG01061">
    <property type="entry name" value="methylthiotransferase"/>
    <property type="match status" value="1"/>
</dbReference>
<evidence type="ECO:0000259" key="15">
    <source>
        <dbReference type="PROSITE" id="PS51449"/>
    </source>
</evidence>
<feature type="binding site" evidence="13">
    <location>
        <position position="83"/>
    </location>
    <ligand>
        <name>[4Fe-4S] cluster</name>
        <dbReference type="ChEBI" id="CHEBI:49883"/>
        <label>1</label>
    </ligand>
</feature>
<dbReference type="InterPro" id="IPR020612">
    <property type="entry name" value="Methylthiotransferase_CS"/>
</dbReference>
<dbReference type="InterPro" id="IPR006463">
    <property type="entry name" value="MiaB_methiolase"/>
</dbReference>
<dbReference type="PROSITE" id="PS51449">
    <property type="entry name" value="MTTASE_N"/>
    <property type="match status" value="1"/>
</dbReference>
<dbReference type="NCBIfam" id="TIGR01574">
    <property type="entry name" value="miaB-methiolase"/>
    <property type="match status" value="1"/>
</dbReference>
<accession>A0A7X2XFA0</accession>
<feature type="binding site" evidence="13">
    <location>
        <position position="157"/>
    </location>
    <ligand>
        <name>[4Fe-4S] cluster</name>
        <dbReference type="ChEBI" id="CHEBI:49883"/>
        <label>2</label>
        <note>4Fe-4S-S-AdoMet</note>
    </ligand>
</feature>
<name>A0A7X2XFA0_9FIRM</name>
<dbReference type="PROSITE" id="PS51918">
    <property type="entry name" value="RADICAL_SAM"/>
    <property type="match status" value="1"/>
</dbReference>
<dbReference type="HAMAP" id="MF_01864">
    <property type="entry name" value="tRNA_metthiotr_MiaB"/>
    <property type="match status" value="1"/>
</dbReference>
<dbReference type="CDD" id="cd01335">
    <property type="entry name" value="Radical_SAM"/>
    <property type="match status" value="1"/>
</dbReference>
<keyword evidence="3 13" id="KW-0808">Transferase</keyword>
<comment type="cofactor">
    <cofactor evidence="13">
        <name>[4Fe-4S] cluster</name>
        <dbReference type="ChEBI" id="CHEBI:49883"/>
    </cofactor>
    <text evidence="13">Binds 2 [4Fe-4S] clusters. One cluster is coordinated with 3 cysteines and an exchangeable S-adenosyl-L-methionine.</text>
</comment>
<dbReference type="RefSeq" id="WP_173020347.1">
    <property type="nucleotide sequence ID" value="NZ_DBFCBI010000053.1"/>
</dbReference>
<dbReference type="InterPro" id="IPR038135">
    <property type="entry name" value="Methylthiotransferase_N_sf"/>
</dbReference>
<feature type="binding site" evidence="13">
    <location>
        <position position="13"/>
    </location>
    <ligand>
        <name>[4Fe-4S] cluster</name>
        <dbReference type="ChEBI" id="CHEBI:49883"/>
        <label>1</label>
    </ligand>
</feature>
<feature type="binding site" evidence="13">
    <location>
        <position position="164"/>
    </location>
    <ligand>
        <name>[4Fe-4S] cluster</name>
        <dbReference type="ChEBI" id="CHEBI:49883"/>
        <label>2</label>
        <note>4Fe-4S-S-AdoMet</note>
    </ligand>
</feature>
<sequence>MTAKTYAILNYGCQMNESDAEHYAGQLQELGYKAAEDFHDADVVVVNTCCVRESAEKRILGKIGELKGVKANHPGQIVCVAGCMAQKDGGKLIKKHPQIDLLIGTAHVNGFKEILAEYLSEKGERVYNSLEVKESEFEGERIRQSGFSAWIPIMYGCNNFCTYCIVPYVRGRERSRSIENIVDEVRQAVAKGYKEFTLLGQNVNSYGKDFGVKDQFAKLLRRVNEIPGVERIRYMTSHPRDMHEDVIKAVAECEHICENFHIPFQSGSNKILKAMNRGYTREKYLELVAMIRRYVPEAAITTDIIVGFPGETEADFNDTLNLVKEVGFDAAFTFIYSKRSGTPAAAMEEQVPLEIKKARLNLLMEAQNISSLQRNEVLVGKTLEVLAEGPSNNNNKVWSGRTRTNKLVLWPVEGRDFELGDKVQVQIETAQTWLLKGKAVE</sequence>
<evidence type="ECO:0000313" key="20">
    <source>
        <dbReference type="Proteomes" id="UP000484547"/>
    </source>
</evidence>
<protein>
    <recommendedName>
        <fullName evidence="10 13">tRNA-2-methylthio-N(6)-dimethylallyladenosine synthase</fullName>
        <ecNumber evidence="8 13">2.8.4.3</ecNumber>
    </recommendedName>
    <alternativeName>
        <fullName evidence="12 13">(Dimethylallyl)adenosine tRNA methylthiotransferase MiaB</fullName>
    </alternativeName>
    <alternativeName>
        <fullName evidence="11 13">tRNA-i(6)A37 methylthiotransferase</fullName>
    </alternativeName>
</protein>
<dbReference type="SFLD" id="SFLDS00029">
    <property type="entry name" value="Radical_SAM"/>
    <property type="match status" value="1"/>
</dbReference>
<dbReference type="EMBL" id="WNBW01000001">
    <property type="protein sequence ID" value="MTU03508.1"/>
    <property type="molecule type" value="Genomic_DNA"/>
</dbReference>